<dbReference type="Proteomes" id="UP000295818">
    <property type="component" value="Unassembled WGS sequence"/>
</dbReference>
<dbReference type="Pfam" id="PF00378">
    <property type="entry name" value="ECH_1"/>
    <property type="match status" value="1"/>
</dbReference>
<comment type="similarity">
    <text evidence="1">Belongs to the enoyl-CoA hydratase/isomerase family.</text>
</comment>
<accession>A0ABY2BEJ6</accession>
<evidence type="ECO:0000313" key="3">
    <source>
        <dbReference type="Proteomes" id="UP000295818"/>
    </source>
</evidence>
<dbReference type="CDD" id="cd06558">
    <property type="entry name" value="crotonase-like"/>
    <property type="match status" value="1"/>
</dbReference>
<proteinExistence type="inferred from homology"/>
<dbReference type="EMBL" id="SLWM01000013">
    <property type="protein sequence ID" value="TCO17857.1"/>
    <property type="molecule type" value="Genomic_DNA"/>
</dbReference>
<dbReference type="RefSeq" id="WP_132192090.1">
    <property type="nucleotide sequence ID" value="NZ_SLWM01000013.1"/>
</dbReference>
<organism evidence="2 3">
    <name type="scientific">Kribbella orskensis</name>
    <dbReference type="NCBI Taxonomy" id="2512216"/>
    <lineage>
        <taxon>Bacteria</taxon>
        <taxon>Bacillati</taxon>
        <taxon>Actinomycetota</taxon>
        <taxon>Actinomycetes</taxon>
        <taxon>Propionibacteriales</taxon>
        <taxon>Kribbellaceae</taxon>
        <taxon>Kribbella</taxon>
    </lineage>
</organism>
<reference evidence="2 3" key="1">
    <citation type="journal article" date="2015" name="Stand. Genomic Sci.">
        <title>Genomic Encyclopedia of Bacterial and Archaeal Type Strains, Phase III: the genomes of soil and plant-associated and newly described type strains.</title>
        <authorList>
            <person name="Whitman W.B."/>
            <person name="Woyke T."/>
            <person name="Klenk H.P."/>
            <person name="Zhou Y."/>
            <person name="Lilburn T.G."/>
            <person name="Beck B.J."/>
            <person name="De Vos P."/>
            <person name="Vandamme P."/>
            <person name="Eisen J.A."/>
            <person name="Garrity G."/>
            <person name="Hugenholtz P."/>
            <person name="Kyrpides N.C."/>
        </authorList>
    </citation>
    <scope>NUCLEOTIDE SEQUENCE [LARGE SCALE GENOMIC DNA]</scope>
    <source>
        <strain evidence="2 3">VKM Ac-2538</strain>
    </source>
</reference>
<keyword evidence="3" id="KW-1185">Reference proteome</keyword>
<dbReference type="NCBIfam" id="NF004796">
    <property type="entry name" value="PRK06144.1"/>
    <property type="match status" value="1"/>
</dbReference>
<protein>
    <submittedName>
        <fullName evidence="2">Enoyl-CoA hydratase/carnithine racemase</fullName>
    </submittedName>
</protein>
<comment type="caution">
    <text evidence="2">The sequence shown here is derived from an EMBL/GenBank/DDBJ whole genome shotgun (WGS) entry which is preliminary data.</text>
</comment>
<name>A0ABY2BEJ6_9ACTN</name>
<evidence type="ECO:0000313" key="2">
    <source>
        <dbReference type="EMBL" id="TCO17857.1"/>
    </source>
</evidence>
<dbReference type="PANTHER" id="PTHR42964:SF1">
    <property type="entry name" value="POLYKETIDE BIOSYNTHESIS ENOYL-COA HYDRATASE PKSH-RELATED"/>
    <property type="match status" value="1"/>
</dbReference>
<evidence type="ECO:0000256" key="1">
    <source>
        <dbReference type="ARBA" id="ARBA00005254"/>
    </source>
</evidence>
<dbReference type="PANTHER" id="PTHR42964">
    <property type="entry name" value="ENOYL-COA HYDRATASE"/>
    <property type="match status" value="1"/>
</dbReference>
<dbReference type="SUPFAM" id="SSF52096">
    <property type="entry name" value="ClpP/crotonase"/>
    <property type="match status" value="1"/>
</dbReference>
<sequence>MSSGELVVERDGPILRLWLSNPGRRNAITWPVYDGLLRVRDLVAEDPGIRVVVLRGAGGEAFAAGTDIRQFADFETGEQGVEYEHRVGRVISSLLEIRVPVVGIVEGPAVGAGLALAACCDLVVATPDAVFGAPVARTLGNTLPPAVVARLRQRLGAGRTMAMLLTARLLPATEALTAGFVAEIMERDSLDQQVDELLRLICRNAPLTLAALKEVERRIDRDGPNADADDVLASVYASQDFRSGVAAFLEHRTIEWEGR</sequence>
<dbReference type="Gene3D" id="3.90.226.10">
    <property type="entry name" value="2-enoyl-CoA Hydratase, Chain A, domain 1"/>
    <property type="match status" value="1"/>
</dbReference>
<dbReference type="InterPro" id="IPR051683">
    <property type="entry name" value="Enoyl-CoA_Hydratase/Isomerase"/>
</dbReference>
<dbReference type="InterPro" id="IPR001753">
    <property type="entry name" value="Enoyl-CoA_hydra/iso"/>
</dbReference>
<gene>
    <name evidence="2" type="ORF">EV644_11387</name>
</gene>
<dbReference type="InterPro" id="IPR029045">
    <property type="entry name" value="ClpP/crotonase-like_dom_sf"/>
</dbReference>